<name>A0A8S1Y741_PAROT</name>
<proteinExistence type="predicted"/>
<accession>A0A8S1Y741</accession>
<evidence type="ECO:0000313" key="1">
    <source>
        <dbReference type="EMBL" id="CAD8209875.1"/>
    </source>
</evidence>
<gene>
    <name evidence="1" type="ORF">POCTA_138.1.T1490012</name>
</gene>
<evidence type="ECO:0000313" key="2">
    <source>
        <dbReference type="Proteomes" id="UP000683925"/>
    </source>
</evidence>
<dbReference type="AlphaFoldDB" id="A0A8S1Y741"/>
<dbReference type="EMBL" id="CAJJDP010000151">
    <property type="protein sequence ID" value="CAD8209875.1"/>
    <property type="molecule type" value="Genomic_DNA"/>
</dbReference>
<comment type="caution">
    <text evidence="1">The sequence shown here is derived from an EMBL/GenBank/DDBJ whole genome shotgun (WGS) entry which is preliminary data.</text>
</comment>
<sequence>MALSNCTRILSIQKRIILFNFFQGDTVSSIISNSNFHIRFLTNQPFFSIQLIKLRFCRQQYCILRIKDIPHKDIRCTKADHRNLQITGFCIDSTSSVQRPYCNLCLPCHGEHLNKLTSLETFECMDAVMNIESKKYVSQL</sequence>
<keyword evidence="2" id="KW-1185">Reference proteome</keyword>
<reference evidence="1" key="1">
    <citation type="submission" date="2021-01" db="EMBL/GenBank/DDBJ databases">
        <authorList>
            <consortium name="Genoscope - CEA"/>
            <person name="William W."/>
        </authorList>
    </citation>
    <scope>NUCLEOTIDE SEQUENCE</scope>
</reference>
<protein>
    <submittedName>
        <fullName evidence="1">Uncharacterized protein</fullName>
    </submittedName>
</protein>
<dbReference type="OrthoDB" id="323983at2759"/>
<dbReference type="Proteomes" id="UP000683925">
    <property type="component" value="Unassembled WGS sequence"/>
</dbReference>
<organism evidence="1 2">
    <name type="scientific">Paramecium octaurelia</name>
    <dbReference type="NCBI Taxonomy" id="43137"/>
    <lineage>
        <taxon>Eukaryota</taxon>
        <taxon>Sar</taxon>
        <taxon>Alveolata</taxon>
        <taxon>Ciliophora</taxon>
        <taxon>Intramacronucleata</taxon>
        <taxon>Oligohymenophorea</taxon>
        <taxon>Peniculida</taxon>
        <taxon>Parameciidae</taxon>
        <taxon>Paramecium</taxon>
    </lineage>
</organism>